<dbReference type="EMBL" id="JEMT01026396">
    <property type="protein sequence ID" value="EXX59518.1"/>
    <property type="molecule type" value="Genomic_DNA"/>
</dbReference>
<dbReference type="AlphaFoldDB" id="A0A015LXW3"/>
<proteinExistence type="predicted"/>
<dbReference type="Proteomes" id="UP000022910">
    <property type="component" value="Unassembled WGS sequence"/>
</dbReference>
<organism evidence="1 2">
    <name type="scientific">Rhizophagus irregularis (strain DAOM 197198w)</name>
    <name type="common">Glomus intraradices</name>
    <dbReference type="NCBI Taxonomy" id="1432141"/>
    <lineage>
        <taxon>Eukaryota</taxon>
        <taxon>Fungi</taxon>
        <taxon>Fungi incertae sedis</taxon>
        <taxon>Mucoromycota</taxon>
        <taxon>Glomeromycotina</taxon>
        <taxon>Glomeromycetes</taxon>
        <taxon>Glomerales</taxon>
        <taxon>Glomeraceae</taxon>
        <taxon>Rhizophagus</taxon>
    </lineage>
</organism>
<evidence type="ECO:0000313" key="2">
    <source>
        <dbReference type="Proteomes" id="UP000022910"/>
    </source>
</evidence>
<dbReference type="HOGENOM" id="CLU_2655727_0_0_1"/>
<evidence type="ECO:0000313" key="1">
    <source>
        <dbReference type="EMBL" id="EXX59518.1"/>
    </source>
</evidence>
<name>A0A015LXW3_RHIIW</name>
<protein>
    <submittedName>
        <fullName evidence="1">Uncharacterized protein</fullName>
    </submittedName>
</protein>
<accession>A0A015LXW3</accession>
<reference evidence="1 2" key="1">
    <citation type="submission" date="2014-02" db="EMBL/GenBank/DDBJ databases">
        <title>Single nucleus genome sequencing reveals high similarity among nuclei of an endomycorrhizal fungus.</title>
        <authorList>
            <person name="Lin K."/>
            <person name="Geurts R."/>
            <person name="Zhang Z."/>
            <person name="Limpens E."/>
            <person name="Saunders D.G."/>
            <person name="Mu D."/>
            <person name="Pang E."/>
            <person name="Cao H."/>
            <person name="Cha H."/>
            <person name="Lin T."/>
            <person name="Zhou Q."/>
            <person name="Shang Y."/>
            <person name="Li Y."/>
            <person name="Ivanov S."/>
            <person name="Sharma T."/>
            <person name="Velzen R.V."/>
            <person name="Ruijter N.D."/>
            <person name="Aanen D.K."/>
            <person name="Win J."/>
            <person name="Kamoun S."/>
            <person name="Bisseling T."/>
            <person name="Huang S."/>
        </authorList>
    </citation>
    <scope>NUCLEOTIDE SEQUENCE [LARGE SCALE GENOMIC DNA]</scope>
    <source>
        <strain evidence="2">DAOM197198w</strain>
    </source>
</reference>
<gene>
    <name evidence="1" type="ORF">RirG_188340</name>
</gene>
<sequence length="86" mass="9786">MEIEVILSRSLNNFFSGVTMVPKFPPDLMHNNFISEFVSWNIATVEKSPGDWKSLEDIHTVISFGLTGQLATYNARFSTTHYIAFQ</sequence>
<comment type="caution">
    <text evidence="1">The sequence shown here is derived from an EMBL/GenBank/DDBJ whole genome shotgun (WGS) entry which is preliminary data.</text>
</comment>
<keyword evidence="2" id="KW-1185">Reference proteome</keyword>